<gene>
    <name evidence="1" type="ORF">BpHYR1_045704</name>
</gene>
<name>A0A3M7SXF5_BRAPC</name>
<sequence length="385" mass="45578">MASASVIVSFIVKHRSSFLFGFKLPRHKYFPGSYSPLFLTFYKKYLLSLSFNFLDSYENFSDRHCRRVRDRLENILIELDDKLIPIKLKIHLVQIVFYENAKNDLKNSFKLEILERPFSHHDPRKLLYFKDLYCLSDNYFLKNSEDLDSFNGPLKIKLSADGKNVGRNLKIINFTFTVLNECDKAKTSKGNYTIGMAHLDEEYSDLKEPLAYINSHLEKLKEIKMENKIFNIQYFFCSDWKFTAVALAKENLGYKDLNLINFDYHFCLIDTLHLFLRITDKLLELFIIELCAFDNIENVKKNSLTPDLIQSKTEHHVTPNIHAFCSHVHQFQKFHGDINLFNLQGLEKLNDQTTIQYFRASNKREKKIEQLIQRRLRKDDFLYSI</sequence>
<dbReference type="Proteomes" id="UP000276133">
    <property type="component" value="Unassembled WGS sequence"/>
</dbReference>
<evidence type="ECO:0000313" key="1">
    <source>
        <dbReference type="EMBL" id="RNA40268.1"/>
    </source>
</evidence>
<comment type="caution">
    <text evidence="1">The sequence shown here is derived from an EMBL/GenBank/DDBJ whole genome shotgun (WGS) entry which is preliminary data.</text>
</comment>
<organism evidence="1 2">
    <name type="scientific">Brachionus plicatilis</name>
    <name type="common">Marine rotifer</name>
    <name type="synonym">Brachionus muelleri</name>
    <dbReference type="NCBI Taxonomy" id="10195"/>
    <lineage>
        <taxon>Eukaryota</taxon>
        <taxon>Metazoa</taxon>
        <taxon>Spiralia</taxon>
        <taxon>Gnathifera</taxon>
        <taxon>Rotifera</taxon>
        <taxon>Eurotatoria</taxon>
        <taxon>Monogononta</taxon>
        <taxon>Pseudotrocha</taxon>
        <taxon>Ploima</taxon>
        <taxon>Brachionidae</taxon>
        <taxon>Brachionus</taxon>
    </lineage>
</organism>
<reference evidence="1 2" key="1">
    <citation type="journal article" date="2018" name="Sci. Rep.">
        <title>Genomic signatures of local adaptation to the degree of environmental predictability in rotifers.</title>
        <authorList>
            <person name="Franch-Gras L."/>
            <person name="Hahn C."/>
            <person name="Garcia-Roger E.M."/>
            <person name="Carmona M.J."/>
            <person name="Serra M."/>
            <person name="Gomez A."/>
        </authorList>
    </citation>
    <scope>NUCLEOTIDE SEQUENCE [LARGE SCALE GENOMIC DNA]</scope>
    <source>
        <strain evidence="1">HYR1</strain>
    </source>
</reference>
<dbReference type="AlphaFoldDB" id="A0A3M7SXF5"/>
<proteinExistence type="predicted"/>
<evidence type="ECO:0000313" key="2">
    <source>
        <dbReference type="Proteomes" id="UP000276133"/>
    </source>
</evidence>
<dbReference type="STRING" id="10195.A0A3M7SXF5"/>
<protein>
    <submittedName>
        <fullName evidence="1">Uncharacterized protein</fullName>
    </submittedName>
</protein>
<dbReference type="EMBL" id="REGN01000655">
    <property type="protein sequence ID" value="RNA40268.1"/>
    <property type="molecule type" value="Genomic_DNA"/>
</dbReference>
<keyword evidence="2" id="KW-1185">Reference proteome</keyword>
<accession>A0A3M7SXF5</accession>
<dbReference type="OrthoDB" id="5982080at2759"/>